<dbReference type="PANTHER" id="PTHR43333">
    <property type="entry name" value="2-HACID_DH_C DOMAIN-CONTAINING PROTEIN"/>
    <property type="match status" value="1"/>
</dbReference>
<comment type="caution">
    <text evidence="4">The sequence shown here is derived from an EMBL/GenBank/DDBJ whole genome shotgun (WGS) entry which is preliminary data.</text>
</comment>
<accession>A0ABQ2XPC8</accession>
<dbReference type="Pfam" id="PF02826">
    <property type="entry name" value="2-Hacid_dh_C"/>
    <property type="match status" value="1"/>
</dbReference>
<keyword evidence="1" id="KW-0560">Oxidoreductase</keyword>
<dbReference type="CDD" id="cd12164">
    <property type="entry name" value="GDH_like_2"/>
    <property type="match status" value="1"/>
</dbReference>
<evidence type="ECO:0000313" key="4">
    <source>
        <dbReference type="EMBL" id="GGX27686.1"/>
    </source>
</evidence>
<gene>
    <name evidence="4" type="ORF">GCM10010946_00420</name>
</gene>
<protein>
    <submittedName>
        <fullName evidence="4">Glyoxylate/hydroxypyruvate reductase A</fullName>
    </submittedName>
</protein>
<evidence type="ECO:0000259" key="3">
    <source>
        <dbReference type="Pfam" id="PF02826"/>
    </source>
</evidence>
<evidence type="ECO:0000313" key="5">
    <source>
        <dbReference type="Proteomes" id="UP000653343"/>
    </source>
</evidence>
<keyword evidence="5" id="KW-1185">Reference proteome</keyword>
<sequence>MQPVIPFIAAPGYRFTTQWVDVLQQALPECTVVPVEFLSSDQRTQVEVAVVANPDPQTLRLLPNLKWVHSVWAGVERLLSDLQDWQLPVVRLKDPELARTMAEAVLAWTMYLHRDMPAYRQLQAERRWQPLEYTPARARRVSVLGTGELGGTALKLLQQTGFQVSGWSRRGNGPEGVRCFSGEQGLQAMLAETDILVLLLPLTPQTRGLVNAALLKKLPAGAALINFARGDIVDDADLRTALDTKHLRHAVLDVFSQEPLPAQSWHWSHPSVTVLPHISAPTTRDTAAQIVAQNLRRWLASGEIPESVDLQQGY</sequence>
<dbReference type="InterPro" id="IPR036291">
    <property type="entry name" value="NAD(P)-bd_dom_sf"/>
</dbReference>
<dbReference type="RefSeq" id="WP_189355009.1">
    <property type="nucleotide sequence ID" value="NZ_BMYU01000001.1"/>
</dbReference>
<name>A0ABQ2XPC8_9BURK</name>
<feature type="domain" description="D-isomer specific 2-hydroxyacid dehydrogenase NAD-binding" evidence="3">
    <location>
        <begin position="108"/>
        <end position="279"/>
    </location>
</feature>
<dbReference type="Gene3D" id="3.40.50.720">
    <property type="entry name" value="NAD(P)-binding Rossmann-like Domain"/>
    <property type="match status" value="2"/>
</dbReference>
<evidence type="ECO:0000256" key="2">
    <source>
        <dbReference type="ARBA" id="ARBA00023027"/>
    </source>
</evidence>
<dbReference type="SUPFAM" id="SSF51735">
    <property type="entry name" value="NAD(P)-binding Rossmann-fold domains"/>
    <property type="match status" value="1"/>
</dbReference>
<dbReference type="InterPro" id="IPR006140">
    <property type="entry name" value="D-isomer_DH_NAD-bd"/>
</dbReference>
<organism evidence="4 5">
    <name type="scientific">Undibacterium squillarum</name>
    <dbReference type="NCBI Taxonomy" id="1131567"/>
    <lineage>
        <taxon>Bacteria</taxon>
        <taxon>Pseudomonadati</taxon>
        <taxon>Pseudomonadota</taxon>
        <taxon>Betaproteobacteria</taxon>
        <taxon>Burkholderiales</taxon>
        <taxon>Oxalobacteraceae</taxon>
        <taxon>Undibacterium</taxon>
    </lineage>
</organism>
<keyword evidence="2" id="KW-0520">NAD</keyword>
<dbReference type="Proteomes" id="UP000653343">
    <property type="component" value="Unassembled WGS sequence"/>
</dbReference>
<proteinExistence type="predicted"/>
<reference evidence="5" key="1">
    <citation type="journal article" date="2019" name="Int. J. Syst. Evol. Microbiol.">
        <title>The Global Catalogue of Microorganisms (GCM) 10K type strain sequencing project: providing services to taxonomists for standard genome sequencing and annotation.</title>
        <authorList>
            <consortium name="The Broad Institute Genomics Platform"/>
            <consortium name="The Broad Institute Genome Sequencing Center for Infectious Disease"/>
            <person name="Wu L."/>
            <person name="Ma J."/>
        </authorList>
    </citation>
    <scope>NUCLEOTIDE SEQUENCE [LARGE SCALE GENOMIC DNA]</scope>
    <source>
        <strain evidence="5">KCTC 23917</strain>
    </source>
</reference>
<dbReference type="PANTHER" id="PTHR43333:SF1">
    <property type="entry name" value="D-ISOMER SPECIFIC 2-HYDROXYACID DEHYDROGENASE NAD-BINDING DOMAIN-CONTAINING PROTEIN"/>
    <property type="match status" value="1"/>
</dbReference>
<dbReference type="EMBL" id="BMYU01000001">
    <property type="protein sequence ID" value="GGX27686.1"/>
    <property type="molecule type" value="Genomic_DNA"/>
</dbReference>
<evidence type="ECO:0000256" key="1">
    <source>
        <dbReference type="ARBA" id="ARBA00023002"/>
    </source>
</evidence>